<dbReference type="AlphaFoldDB" id="A0A4R3Y684"/>
<name>A0A4R3Y684_9PAST</name>
<keyword evidence="2 6" id="KW-0349">Heme</keyword>
<keyword evidence="4" id="KW-0560">Oxidoreductase</keyword>
<dbReference type="Pfam" id="PF03150">
    <property type="entry name" value="CCP_MauG"/>
    <property type="match status" value="1"/>
</dbReference>
<keyword evidence="8" id="KW-0575">Peroxidase</keyword>
<dbReference type="GO" id="GO:0020037">
    <property type="term" value="F:heme binding"/>
    <property type="evidence" value="ECO:0007669"/>
    <property type="project" value="InterPro"/>
</dbReference>
<feature type="domain" description="Cytochrome c" evidence="7">
    <location>
        <begin position="336"/>
        <end position="456"/>
    </location>
</feature>
<dbReference type="Proteomes" id="UP000305526">
    <property type="component" value="Unassembled WGS sequence"/>
</dbReference>
<dbReference type="EMBL" id="SMCP01000008">
    <property type="protein sequence ID" value="TCV85713.1"/>
    <property type="molecule type" value="Genomic_DNA"/>
</dbReference>
<protein>
    <submittedName>
        <fullName evidence="8 9">Cytochrome-c peroxidase</fullName>
    </submittedName>
</protein>
<keyword evidence="11" id="KW-1185">Reference proteome</keyword>
<dbReference type="EMBL" id="VDGV01000013">
    <property type="protein sequence ID" value="TNG93106.1"/>
    <property type="molecule type" value="Genomic_DNA"/>
</dbReference>
<keyword evidence="5 6" id="KW-0408">Iron</keyword>
<dbReference type="PROSITE" id="PS51007">
    <property type="entry name" value="CYTC"/>
    <property type="match status" value="2"/>
</dbReference>
<sequence>MKKKGILSLVGLGVAGFLATVAYVNHFDNQQKEKLLAQSAVQNPSAKLVEQVLYDNQCQYCHTPNAEVPFYINLPIVNSIMQDDINKALDHFLLREIVDHLDNPQQISATALAKLERVVINDEMPTKSFVHLHWGSSLNAEEQKVLLDWIRKQRQDHLLPANTEGASATSFIQPIPDSLKTEPAKVALGNLLFHSTALSGDDTISCASCHGLNTGGVDNLATSTGIHGQKGGINAPTLYNSAFNFVQFWDGRAATLADQAGGPPFNPVEMGSKDWAEIIAKLEQDAELKAAFLQVYPNGFSGDNITNAIAEFEKTLITPNSPFDRYLKGDASALTASQQHGYALFQQYKCDTCHSGINMGGNSYELMGTKANYFADRGTPLTADDNGRFSQTQDPRDKHRFKVPGLRNIALTGPYFHDANAENLQQAVEMMLKYQSGVTLPQQDVSDMVDFLHSLTGELNGKTLVNEKVNEKQ</sequence>
<dbReference type="InterPro" id="IPR051395">
    <property type="entry name" value="Cytochrome_c_Peroxidase/MauG"/>
</dbReference>
<evidence type="ECO:0000256" key="1">
    <source>
        <dbReference type="ARBA" id="ARBA00004196"/>
    </source>
</evidence>
<dbReference type="InterPro" id="IPR025992">
    <property type="entry name" value="Haem-bd"/>
</dbReference>
<evidence type="ECO:0000313" key="9">
    <source>
        <dbReference type="EMBL" id="TNG93106.1"/>
    </source>
</evidence>
<dbReference type="PANTHER" id="PTHR30600">
    <property type="entry name" value="CYTOCHROME C PEROXIDASE-RELATED"/>
    <property type="match status" value="1"/>
</dbReference>
<evidence type="ECO:0000313" key="11">
    <source>
        <dbReference type="Proteomes" id="UP000305526"/>
    </source>
</evidence>
<proteinExistence type="predicted"/>
<reference evidence="9 11" key="2">
    <citation type="submission" date="2019-05" db="EMBL/GenBank/DDBJ databases">
        <title>Pasteurellaceae isolates from reptiles.</title>
        <authorList>
            <person name="Bojesen A.M."/>
            <person name="Lund E."/>
        </authorList>
    </citation>
    <scope>NUCLEOTIDE SEQUENCE [LARGE SCALE GENOMIC DNA]</scope>
    <source>
        <strain evidence="9 11">ELNT2x</strain>
    </source>
</reference>
<dbReference type="GO" id="GO:0004130">
    <property type="term" value="F:cytochrome-c peroxidase activity"/>
    <property type="evidence" value="ECO:0007669"/>
    <property type="project" value="TreeGrafter"/>
</dbReference>
<evidence type="ECO:0000313" key="8">
    <source>
        <dbReference type="EMBL" id="TCV85713.1"/>
    </source>
</evidence>
<dbReference type="InterPro" id="IPR009056">
    <property type="entry name" value="Cyt_c-like_dom"/>
</dbReference>
<dbReference type="SUPFAM" id="SSF46626">
    <property type="entry name" value="Cytochrome c"/>
    <property type="match status" value="2"/>
</dbReference>
<dbReference type="SMART" id="SM01235">
    <property type="entry name" value="Haem_bd"/>
    <property type="match status" value="1"/>
</dbReference>
<dbReference type="PANTHER" id="PTHR30600:SF7">
    <property type="entry name" value="CYTOCHROME C PEROXIDASE-RELATED"/>
    <property type="match status" value="1"/>
</dbReference>
<evidence type="ECO:0000256" key="3">
    <source>
        <dbReference type="ARBA" id="ARBA00022723"/>
    </source>
</evidence>
<gene>
    <name evidence="8" type="ORF">EDC16_10820</name>
    <name evidence="9" type="ORF">FHQ21_02515</name>
</gene>
<organism evidence="8 10">
    <name type="scientific">Testudinibacter aquarius</name>
    <dbReference type="NCBI Taxonomy" id="1524974"/>
    <lineage>
        <taxon>Bacteria</taxon>
        <taxon>Pseudomonadati</taxon>
        <taxon>Pseudomonadota</taxon>
        <taxon>Gammaproteobacteria</taxon>
        <taxon>Pasteurellales</taxon>
        <taxon>Pasteurellaceae</taxon>
        <taxon>Testudinibacter</taxon>
    </lineage>
</organism>
<dbReference type="InterPro" id="IPR004852">
    <property type="entry name" value="Di-haem_cyt_c_peroxidsae"/>
</dbReference>
<dbReference type="Gene3D" id="1.10.760.10">
    <property type="entry name" value="Cytochrome c-like domain"/>
    <property type="match status" value="2"/>
</dbReference>
<evidence type="ECO:0000256" key="6">
    <source>
        <dbReference type="PROSITE-ProRule" id="PRU00433"/>
    </source>
</evidence>
<dbReference type="InterPro" id="IPR036909">
    <property type="entry name" value="Cyt_c-like_dom_sf"/>
</dbReference>
<dbReference type="Pfam" id="PF14376">
    <property type="entry name" value="Haem_bd"/>
    <property type="match status" value="1"/>
</dbReference>
<evidence type="ECO:0000259" key="7">
    <source>
        <dbReference type="PROSITE" id="PS51007"/>
    </source>
</evidence>
<dbReference type="RefSeq" id="WP_132967521.1">
    <property type="nucleotide sequence ID" value="NZ_LEKL01000055.1"/>
</dbReference>
<dbReference type="GO" id="GO:0046872">
    <property type="term" value="F:metal ion binding"/>
    <property type="evidence" value="ECO:0007669"/>
    <property type="project" value="UniProtKB-KW"/>
</dbReference>
<keyword evidence="3 6" id="KW-0479">Metal-binding</keyword>
<dbReference type="GO" id="GO:0030313">
    <property type="term" value="C:cell envelope"/>
    <property type="evidence" value="ECO:0007669"/>
    <property type="project" value="UniProtKB-SubCell"/>
</dbReference>
<dbReference type="Proteomes" id="UP000294619">
    <property type="component" value="Unassembled WGS sequence"/>
</dbReference>
<comment type="caution">
    <text evidence="8">The sequence shown here is derived from an EMBL/GenBank/DDBJ whole genome shotgun (WGS) entry which is preliminary data.</text>
</comment>
<dbReference type="GO" id="GO:0009055">
    <property type="term" value="F:electron transfer activity"/>
    <property type="evidence" value="ECO:0007669"/>
    <property type="project" value="InterPro"/>
</dbReference>
<evidence type="ECO:0000256" key="4">
    <source>
        <dbReference type="ARBA" id="ARBA00023002"/>
    </source>
</evidence>
<accession>A0A4R3Y684</accession>
<reference evidence="8 10" key="1">
    <citation type="submission" date="2019-03" db="EMBL/GenBank/DDBJ databases">
        <title>Genomic Encyclopedia of Type Strains, Phase IV (KMG-IV): sequencing the most valuable type-strain genomes for metagenomic binning, comparative biology and taxonomic classification.</title>
        <authorList>
            <person name="Goeker M."/>
        </authorList>
    </citation>
    <scope>NUCLEOTIDE SEQUENCE [LARGE SCALE GENOMIC DNA]</scope>
    <source>
        <strain evidence="8 10">DSM 28140</strain>
    </source>
</reference>
<evidence type="ECO:0000256" key="5">
    <source>
        <dbReference type="ARBA" id="ARBA00023004"/>
    </source>
</evidence>
<evidence type="ECO:0000256" key="2">
    <source>
        <dbReference type="ARBA" id="ARBA00022617"/>
    </source>
</evidence>
<feature type="domain" description="Cytochrome c" evidence="7">
    <location>
        <begin position="184"/>
        <end position="286"/>
    </location>
</feature>
<evidence type="ECO:0000313" key="10">
    <source>
        <dbReference type="Proteomes" id="UP000294619"/>
    </source>
</evidence>
<comment type="subcellular location">
    <subcellularLocation>
        <location evidence="1">Cell envelope</location>
    </subcellularLocation>
</comment>